<dbReference type="InterPro" id="IPR052963">
    <property type="entry name" value="Pantetheine_PDE"/>
</dbReference>
<dbReference type="InterPro" id="IPR004843">
    <property type="entry name" value="Calcineurin-like_PHP"/>
</dbReference>
<dbReference type="Proteomes" id="UP000215144">
    <property type="component" value="Chromosome 1"/>
</dbReference>
<gene>
    <name evidence="2" type="ORF">SAMEA4504048_01677</name>
</gene>
<dbReference type="InterPro" id="IPR029052">
    <property type="entry name" value="Metallo-depent_PP-like"/>
</dbReference>
<dbReference type="NCBIfam" id="TIGR03729">
    <property type="entry name" value="acc_ester"/>
    <property type="match status" value="1"/>
</dbReference>
<dbReference type="PANTHER" id="PTHR36492">
    <property type="match status" value="1"/>
</dbReference>
<accession>A0A239XAW4</accession>
<organism evidence="2 3">
    <name type="scientific">Streptococcus acidominimus</name>
    <dbReference type="NCBI Taxonomy" id="1326"/>
    <lineage>
        <taxon>Bacteria</taxon>
        <taxon>Bacillati</taxon>
        <taxon>Bacillota</taxon>
        <taxon>Bacilli</taxon>
        <taxon>Lactobacillales</taxon>
        <taxon>Streptococcaceae</taxon>
        <taxon>Streptococcus</taxon>
    </lineage>
</organism>
<proteinExistence type="predicted"/>
<dbReference type="AlphaFoldDB" id="A0A239XAW4"/>
<feature type="domain" description="Calcineurin-like phosphoesterase" evidence="1">
    <location>
        <begin position="3"/>
        <end position="207"/>
    </location>
</feature>
<dbReference type="KEGG" id="saco:SAME_01677"/>
<protein>
    <submittedName>
        <fullName evidence="2">Putative phosphoesterase</fullName>
    </submittedName>
</protein>
<sequence length="285" mass="33774">MTRLAIMSDLHIDLNHFTDFETTTLINLLKKEQINHLHIAGDISNHHYEVSLPFLDNLQQHLPVTYNLGNHDMLDLTETEIEHLDFKIHKINGKSFLAFHGWYDYSFQPQKTFDENLAFKNRFWFDRRLDRGKTDSELTADILKILDITLSKYPEITLISLHFVPHKNFLMTHPKFIPFNAFLGSQDFHNLFVKHGVKDVVFGHAHRSYGSQTLDGITYHSRPLGYRREWDLTIDYVNQHPELNPTGTWNLSKRYNLVKKLPDFKNFTRQQLEEEFRQSLTIFDF</sequence>
<dbReference type="PANTHER" id="PTHR36492:SF2">
    <property type="entry name" value="[ACYL-CARRIER-PROTEIN] PHOSPHODIESTERASE PPTH"/>
    <property type="match status" value="1"/>
</dbReference>
<evidence type="ECO:0000313" key="3">
    <source>
        <dbReference type="Proteomes" id="UP000215144"/>
    </source>
</evidence>
<evidence type="ECO:0000313" key="2">
    <source>
        <dbReference type="EMBL" id="SNV43323.1"/>
    </source>
</evidence>
<evidence type="ECO:0000259" key="1">
    <source>
        <dbReference type="Pfam" id="PF00149"/>
    </source>
</evidence>
<dbReference type="Pfam" id="PF00149">
    <property type="entry name" value="Metallophos"/>
    <property type="match status" value="1"/>
</dbReference>
<dbReference type="GO" id="GO:0016787">
    <property type="term" value="F:hydrolase activity"/>
    <property type="evidence" value="ECO:0007669"/>
    <property type="project" value="InterPro"/>
</dbReference>
<dbReference type="EMBL" id="LT906454">
    <property type="protein sequence ID" value="SNV43323.1"/>
    <property type="molecule type" value="Genomic_DNA"/>
</dbReference>
<dbReference type="InterPro" id="IPR022302">
    <property type="entry name" value="Phosphoesterase_putative"/>
</dbReference>
<dbReference type="OrthoDB" id="113290at2"/>
<dbReference type="SUPFAM" id="SSF56300">
    <property type="entry name" value="Metallo-dependent phosphatases"/>
    <property type="match status" value="1"/>
</dbReference>
<reference evidence="2 3" key="1">
    <citation type="submission" date="2017-06" db="EMBL/GenBank/DDBJ databases">
        <authorList>
            <consortium name="Pathogen Informatics"/>
        </authorList>
    </citation>
    <scope>NUCLEOTIDE SEQUENCE [LARGE SCALE GENOMIC DNA]</scope>
    <source>
        <strain evidence="2 3">NCTC11291</strain>
    </source>
</reference>
<dbReference type="CDD" id="cd00838">
    <property type="entry name" value="MPP_superfamily"/>
    <property type="match status" value="1"/>
</dbReference>
<dbReference type="Gene3D" id="3.60.21.10">
    <property type="match status" value="1"/>
</dbReference>
<name>A0A239XAW4_STRAI</name>
<dbReference type="RefSeq" id="WP_095123189.1">
    <property type="nucleotide sequence ID" value="NZ_LT906454.1"/>
</dbReference>